<reference evidence="6 7" key="1">
    <citation type="journal article" date="2019" name="Sci. Rep.">
        <title>Comparative genomics of chytrid fungi reveal insights into the obligate biotrophic and pathogenic lifestyle of Synchytrium endobioticum.</title>
        <authorList>
            <person name="van de Vossenberg B.T.L.H."/>
            <person name="Warris S."/>
            <person name="Nguyen H.D.T."/>
            <person name="van Gent-Pelzer M.P.E."/>
            <person name="Joly D.L."/>
            <person name="van de Geest H.C."/>
            <person name="Bonants P.J.M."/>
            <person name="Smith D.S."/>
            <person name="Levesque C.A."/>
            <person name="van der Lee T.A.J."/>
        </authorList>
    </citation>
    <scope>NUCLEOTIDE SEQUENCE [LARGE SCALE GENOMIC DNA]</scope>
    <source>
        <strain evidence="6 7">CBS 675.73</strain>
    </source>
</reference>
<comment type="caution">
    <text evidence="6">The sequence shown here is derived from an EMBL/GenBank/DDBJ whole genome shotgun (WGS) entry which is preliminary data.</text>
</comment>
<evidence type="ECO:0000259" key="5">
    <source>
        <dbReference type="Pfam" id="PF01965"/>
    </source>
</evidence>
<sequence>MTHSALVLCADGTEEIECVVIVDVLRRANIRVVLASASASRRVQCSRGVVLEADVLLDEVDAVTEFDAIVLPGGMGGAKAFASSARVHQLLAQYYSSSSKVVAAVCAGPIAFKPSGIAQNKNITSHPSVKQQLMVEGDSPWFASYSEERVVVDGRLVTSRGPGTCFEFALKIVELLSGAQVVDEVAKPMMLHPAIHSE</sequence>
<protein>
    <recommendedName>
        <fullName evidence="2">D-lactate dehydratase</fullName>
        <ecNumber evidence="2">4.2.1.130</ecNumber>
    </recommendedName>
</protein>
<dbReference type="Pfam" id="PF01965">
    <property type="entry name" value="DJ-1_PfpI"/>
    <property type="match status" value="1"/>
</dbReference>
<dbReference type="GO" id="GO:0019172">
    <property type="term" value="F:glyoxalase III activity"/>
    <property type="evidence" value="ECO:0007669"/>
    <property type="project" value="UniProtKB-EC"/>
</dbReference>
<dbReference type="AlphaFoldDB" id="A0A507FCF8"/>
<dbReference type="STRING" id="246404.A0A507FCF8"/>
<dbReference type="EMBL" id="QEAP01000186">
    <property type="protein sequence ID" value="TPX73425.1"/>
    <property type="molecule type" value="Genomic_DNA"/>
</dbReference>
<dbReference type="CDD" id="cd03135">
    <property type="entry name" value="GATase1_DJ-1"/>
    <property type="match status" value="1"/>
</dbReference>
<dbReference type="GO" id="GO:0005634">
    <property type="term" value="C:nucleus"/>
    <property type="evidence" value="ECO:0007669"/>
    <property type="project" value="TreeGrafter"/>
</dbReference>
<dbReference type="OrthoDB" id="543156at2759"/>
<evidence type="ECO:0000256" key="3">
    <source>
        <dbReference type="ARBA" id="ARBA00022490"/>
    </source>
</evidence>
<dbReference type="GO" id="GO:0006979">
    <property type="term" value="P:response to oxidative stress"/>
    <property type="evidence" value="ECO:0007669"/>
    <property type="project" value="TreeGrafter"/>
</dbReference>
<evidence type="ECO:0000256" key="1">
    <source>
        <dbReference type="ARBA" id="ARBA00004496"/>
    </source>
</evidence>
<feature type="domain" description="DJ-1/PfpI" evidence="5">
    <location>
        <begin position="4"/>
        <end position="174"/>
    </location>
</feature>
<dbReference type="FunFam" id="3.40.50.880:FF:000022">
    <property type="entry name" value="protein deglycase DJ-1"/>
    <property type="match status" value="1"/>
</dbReference>
<name>A0A507FCF8_9FUNG</name>
<evidence type="ECO:0000256" key="2">
    <source>
        <dbReference type="ARBA" id="ARBA00013134"/>
    </source>
</evidence>
<dbReference type="NCBIfam" id="TIGR01383">
    <property type="entry name" value="not_thiJ"/>
    <property type="match status" value="1"/>
</dbReference>
<dbReference type="SUPFAM" id="SSF52317">
    <property type="entry name" value="Class I glutamine amidotransferase-like"/>
    <property type="match status" value="1"/>
</dbReference>
<evidence type="ECO:0000256" key="4">
    <source>
        <dbReference type="ARBA" id="ARBA00048082"/>
    </source>
</evidence>
<evidence type="ECO:0000313" key="7">
    <source>
        <dbReference type="Proteomes" id="UP000320333"/>
    </source>
</evidence>
<dbReference type="GO" id="GO:1903189">
    <property type="term" value="P:glyoxal metabolic process"/>
    <property type="evidence" value="ECO:0007669"/>
    <property type="project" value="TreeGrafter"/>
</dbReference>
<dbReference type="InterPro" id="IPR050325">
    <property type="entry name" value="Prot/Nucl_acid_deglycase"/>
</dbReference>
<dbReference type="PANTHER" id="PTHR48094">
    <property type="entry name" value="PROTEIN/NUCLEIC ACID DEGLYCASE DJ-1-RELATED"/>
    <property type="match status" value="1"/>
</dbReference>
<dbReference type="PANTHER" id="PTHR48094:SF12">
    <property type="entry name" value="PARKINSON DISEASE PROTEIN 7 HOMOLOG"/>
    <property type="match status" value="1"/>
</dbReference>
<keyword evidence="3" id="KW-0963">Cytoplasm</keyword>
<keyword evidence="7" id="KW-1185">Reference proteome</keyword>
<dbReference type="InterPro" id="IPR029062">
    <property type="entry name" value="Class_I_gatase-like"/>
</dbReference>
<dbReference type="GO" id="GO:0010646">
    <property type="term" value="P:regulation of cell communication"/>
    <property type="evidence" value="ECO:0007669"/>
    <property type="project" value="UniProtKB-ARBA"/>
</dbReference>
<organism evidence="6 7">
    <name type="scientific">Chytriomyces confervae</name>
    <dbReference type="NCBI Taxonomy" id="246404"/>
    <lineage>
        <taxon>Eukaryota</taxon>
        <taxon>Fungi</taxon>
        <taxon>Fungi incertae sedis</taxon>
        <taxon>Chytridiomycota</taxon>
        <taxon>Chytridiomycota incertae sedis</taxon>
        <taxon>Chytridiomycetes</taxon>
        <taxon>Chytridiales</taxon>
        <taxon>Chytriomycetaceae</taxon>
        <taxon>Chytriomyces</taxon>
    </lineage>
</organism>
<dbReference type="InterPro" id="IPR006287">
    <property type="entry name" value="DJ-1"/>
</dbReference>
<accession>A0A507FCF8</accession>
<proteinExistence type="predicted"/>
<dbReference type="GO" id="GO:0023051">
    <property type="term" value="P:regulation of signaling"/>
    <property type="evidence" value="ECO:0007669"/>
    <property type="project" value="UniProtKB-ARBA"/>
</dbReference>
<dbReference type="EC" id="4.2.1.130" evidence="2"/>
<comment type="catalytic activity">
    <reaction evidence="4">
        <text>methylglyoxal + H2O = (R)-lactate + H(+)</text>
        <dbReference type="Rhea" id="RHEA:27754"/>
        <dbReference type="ChEBI" id="CHEBI:15377"/>
        <dbReference type="ChEBI" id="CHEBI:15378"/>
        <dbReference type="ChEBI" id="CHEBI:16004"/>
        <dbReference type="ChEBI" id="CHEBI:17158"/>
        <dbReference type="EC" id="4.2.1.130"/>
    </reaction>
</comment>
<dbReference type="Gene3D" id="3.40.50.880">
    <property type="match status" value="1"/>
</dbReference>
<dbReference type="InterPro" id="IPR002818">
    <property type="entry name" value="DJ-1/PfpI"/>
</dbReference>
<dbReference type="Proteomes" id="UP000320333">
    <property type="component" value="Unassembled WGS sequence"/>
</dbReference>
<comment type="subcellular location">
    <subcellularLocation>
        <location evidence="1">Cytoplasm</location>
    </subcellularLocation>
</comment>
<dbReference type="GO" id="GO:0005739">
    <property type="term" value="C:mitochondrion"/>
    <property type="evidence" value="ECO:0007669"/>
    <property type="project" value="TreeGrafter"/>
</dbReference>
<gene>
    <name evidence="6" type="ORF">CcCBS67573_g05311</name>
</gene>
<evidence type="ECO:0000313" key="6">
    <source>
        <dbReference type="EMBL" id="TPX73425.1"/>
    </source>
</evidence>